<name>A0A382EHL2_9ZZZZ</name>
<proteinExistence type="predicted"/>
<reference evidence="1" key="1">
    <citation type="submission" date="2018-05" db="EMBL/GenBank/DDBJ databases">
        <authorList>
            <person name="Lanie J.A."/>
            <person name="Ng W.-L."/>
            <person name="Kazmierczak K.M."/>
            <person name="Andrzejewski T.M."/>
            <person name="Davidsen T.M."/>
            <person name="Wayne K.J."/>
            <person name="Tettelin H."/>
            <person name="Glass J.I."/>
            <person name="Rusch D."/>
            <person name="Podicherti R."/>
            <person name="Tsui H.-C.T."/>
            <person name="Winkler M.E."/>
        </authorList>
    </citation>
    <scope>NUCLEOTIDE SEQUENCE</scope>
</reference>
<feature type="non-terminal residue" evidence="1">
    <location>
        <position position="1"/>
    </location>
</feature>
<accession>A0A382EHL2</accession>
<gene>
    <name evidence="1" type="ORF">METZ01_LOCUS202819</name>
</gene>
<organism evidence="1">
    <name type="scientific">marine metagenome</name>
    <dbReference type="NCBI Taxonomy" id="408172"/>
    <lineage>
        <taxon>unclassified sequences</taxon>
        <taxon>metagenomes</taxon>
        <taxon>ecological metagenomes</taxon>
    </lineage>
</organism>
<protein>
    <submittedName>
        <fullName evidence="1">Uncharacterized protein</fullName>
    </submittedName>
</protein>
<dbReference type="AlphaFoldDB" id="A0A382EHL2"/>
<evidence type="ECO:0000313" key="1">
    <source>
        <dbReference type="EMBL" id="SVB49965.1"/>
    </source>
</evidence>
<dbReference type="EMBL" id="UINC01044462">
    <property type="protein sequence ID" value="SVB49965.1"/>
    <property type="molecule type" value="Genomic_DNA"/>
</dbReference>
<sequence length="35" mass="3860">VKRTTSLALDFLDRIAILTGTKEEKAIVAKSKTQL</sequence>